<dbReference type="WBParaSite" id="SRAE_X000099600.1">
    <property type="protein sequence ID" value="SRAE_X000099600.1"/>
    <property type="gene ID" value="WBGene00266559"/>
</dbReference>
<evidence type="ECO:0000313" key="5">
    <source>
        <dbReference type="WBParaSite" id="SRAE_X000099600.1"/>
    </source>
</evidence>
<reference evidence="3 4" key="1">
    <citation type="submission" date="2014-09" db="EMBL/GenBank/DDBJ databases">
        <authorList>
            <person name="Martin A.A."/>
        </authorList>
    </citation>
    <scope>NUCLEOTIDE SEQUENCE</scope>
    <source>
        <strain evidence="4">ED321</strain>
        <strain evidence="3">ED321 Heterogonic</strain>
    </source>
</reference>
<dbReference type="STRING" id="34506.A0A090N120"/>
<dbReference type="GO" id="GO:0005737">
    <property type="term" value="C:cytoplasm"/>
    <property type="evidence" value="ECO:0007669"/>
    <property type="project" value="TreeGrafter"/>
</dbReference>
<dbReference type="AlphaFoldDB" id="A0A090N120"/>
<comment type="similarity">
    <text evidence="1">Belongs to the SRR1 family.</text>
</comment>
<dbReference type="PANTHER" id="PTHR28626:SF3">
    <property type="entry name" value="SRR1-LIKE PROTEIN"/>
    <property type="match status" value="1"/>
</dbReference>
<evidence type="ECO:0000313" key="4">
    <source>
        <dbReference type="Proteomes" id="UP000035682"/>
    </source>
</evidence>
<evidence type="ECO:0000313" key="3">
    <source>
        <dbReference type="EMBL" id="CEF71673.1"/>
    </source>
</evidence>
<evidence type="ECO:0000259" key="2">
    <source>
        <dbReference type="Pfam" id="PF07985"/>
    </source>
</evidence>
<dbReference type="RefSeq" id="XP_024510869.1">
    <property type="nucleotide sequence ID" value="XM_024645408.1"/>
</dbReference>
<keyword evidence="4" id="KW-1185">Reference proteome</keyword>
<accession>A0A090N120</accession>
<dbReference type="CTD" id="36384053"/>
<name>A0A090N120_STRRB</name>
<dbReference type="PANTHER" id="PTHR28626">
    <property type="entry name" value="SRR1-LIKE PROTEIN"/>
    <property type="match status" value="1"/>
</dbReference>
<proteinExistence type="inferred from homology"/>
<protein>
    <submittedName>
        <fullName evidence="3 5">Sensitivity To Red Light Reduced-like, SRR1 domain-containing protein</fullName>
    </submittedName>
</protein>
<dbReference type="GeneID" id="36384053"/>
<evidence type="ECO:0000256" key="1">
    <source>
        <dbReference type="ARBA" id="ARBA00009856"/>
    </source>
</evidence>
<gene>
    <name evidence="3 5 6" type="ORF">SRAE_X000099600</name>
</gene>
<sequence>MDADGFLVITKRKSCKLQKKRNNNNPIYLCTIEISFKQIKQNVNQAMNQLMEDQYFNIILDILKKILNENILSKIRCFGIGHFGEYESTGTYQIALLLLIQKYYNIPVTIQEPILNEIEINYINQYPNCRYITGVDLTKNEISESQNDYVLFFIPHGENEMYDGILKAHNSVIQRQKMIILGNFLDDISVTYKTFYNYKFWKEYYDMAKKRILPTYNKCLGAFNNTCIMYN</sequence>
<feature type="domain" description="SRR1-like" evidence="2">
    <location>
        <begin position="62"/>
        <end position="230"/>
    </location>
</feature>
<dbReference type="GO" id="GO:0005634">
    <property type="term" value="C:nucleus"/>
    <property type="evidence" value="ECO:0007669"/>
    <property type="project" value="TreeGrafter"/>
</dbReference>
<dbReference type="WormBase" id="SRAE_X000099600">
    <property type="protein sequence ID" value="SRP11131"/>
    <property type="gene ID" value="WBGene00266559"/>
</dbReference>
<dbReference type="InterPro" id="IPR040044">
    <property type="entry name" value="SRR1L"/>
</dbReference>
<dbReference type="Pfam" id="PF07985">
    <property type="entry name" value="SRR1"/>
    <property type="match status" value="1"/>
</dbReference>
<reference evidence="5" key="2">
    <citation type="submission" date="2020-12" db="UniProtKB">
        <authorList>
            <consortium name="WormBaseParasite"/>
        </authorList>
    </citation>
    <scope>IDENTIFICATION</scope>
</reference>
<evidence type="ECO:0000313" key="6">
    <source>
        <dbReference type="WormBase" id="SRAE_X000099600"/>
    </source>
</evidence>
<dbReference type="InterPro" id="IPR012942">
    <property type="entry name" value="SRR1-like"/>
</dbReference>
<dbReference type="EMBL" id="LN609530">
    <property type="protein sequence ID" value="CEF71673.1"/>
    <property type="molecule type" value="Genomic_DNA"/>
</dbReference>
<dbReference type="Proteomes" id="UP000035682">
    <property type="component" value="Unplaced"/>
</dbReference>
<organism evidence="3">
    <name type="scientific">Strongyloides ratti</name>
    <name type="common">Parasitic roundworm</name>
    <dbReference type="NCBI Taxonomy" id="34506"/>
    <lineage>
        <taxon>Eukaryota</taxon>
        <taxon>Metazoa</taxon>
        <taxon>Ecdysozoa</taxon>
        <taxon>Nematoda</taxon>
        <taxon>Chromadorea</taxon>
        <taxon>Rhabditida</taxon>
        <taxon>Tylenchina</taxon>
        <taxon>Panagrolaimomorpha</taxon>
        <taxon>Strongyloidoidea</taxon>
        <taxon>Strongyloididae</taxon>
        <taxon>Strongyloides</taxon>
    </lineage>
</organism>